<dbReference type="PROSITE" id="PS50931">
    <property type="entry name" value="HTH_LYSR"/>
    <property type="match status" value="1"/>
</dbReference>
<dbReference type="EMBL" id="JRNH01000014">
    <property type="protein sequence ID" value="KGF20513.1"/>
    <property type="molecule type" value="Genomic_DNA"/>
</dbReference>
<accession>A0A095YE22</accession>
<dbReference type="Pfam" id="PF03466">
    <property type="entry name" value="LysR_substrate"/>
    <property type="match status" value="1"/>
</dbReference>
<dbReference type="InterPro" id="IPR036388">
    <property type="entry name" value="WH-like_DNA-bd_sf"/>
</dbReference>
<evidence type="ECO:0000256" key="3">
    <source>
        <dbReference type="ARBA" id="ARBA00023125"/>
    </source>
</evidence>
<dbReference type="RefSeq" id="WP_035755862.1">
    <property type="nucleotide sequence ID" value="NZ_JRNH01000014.1"/>
</dbReference>
<reference evidence="6 7" key="1">
    <citation type="submission" date="2014-07" db="EMBL/GenBank/DDBJ databases">
        <authorList>
            <person name="McCorrison J."/>
            <person name="Sanka R."/>
            <person name="Torralba M."/>
            <person name="Gillis M."/>
            <person name="Haft D.H."/>
            <person name="Methe B."/>
            <person name="Sutton G."/>
            <person name="Nelson K.E."/>
        </authorList>
    </citation>
    <scope>NUCLEOTIDE SEQUENCE [LARGE SCALE GENOMIC DNA]</scope>
    <source>
        <strain evidence="6 7">DNF00011</strain>
    </source>
</reference>
<name>A0A095YE22_9MICC</name>
<dbReference type="Gene3D" id="3.40.190.10">
    <property type="entry name" value="Periplasmic binding protein-like II"/>
    <property type="match status" value="2"/>
</dbReference>
<dbReference type="PANTHER" id="PTHR30346">
    <property type="entry name" value="TRANSCRIPTIONAL DUAL REGULATOR HCAR-RELATED"/>
    <property type="match status" value="1"/>
</dbReference>
<organism evidence="6 7">
    <name type="scientific">Pseudoglutamicibacter albus DNF00011</name>
    <dbReference type="NCBI Taxonomy" id="1401063"/>
    <lineage>
        <taxon>Bacteria</taxon>
        <taxon>Bacillati</taxon>
        <taxon>Actinomycetota</taxon>
        <taxon>Actinomycetes</taxon>
        <taxon>Micrococcales</taxon>
        <taxon>Micrococcaceae</taxon>
        <taxon>Pseudoglutamicibacter</taxon>
    </lineage>
</organism>
<evidence type="ECO:0000313" key="6">
    <source>
        <dbReference type="EMBL" id="KGF20513.1"/>
    </source>
</evidence>
<dbReference type="InterPro" id="IPR036390">
    <property type="entry name" value="WH_DNA-bd_sf"/>
</dbReference>
<dbReference type="Pfam" id="PF00126">
    <property type="entry name" value="HTH_1"/>
    <property type="match status" value="1"/>
</dbReference>
<dbReference type="GO" id="GO:0003677">
    <property type="term" value="F:DNA binding"/>
    <property type="evidence" value="ECO:0007669"/>
    <property type="project" value="UniProtKB-KW"/>
</dbReference>
<dbReference type="AlphaFoldDB" id="A0A095YE22"/>
<keyword evidence="4" id="KW-0804">Transcription</keyword>
<sequence>MAWEQPPGFTLRQLSYLLAAARHGTIAGAASELHVSPSAVSDAITQLERMFTVQLCVRKQAQGLTLTTAGRHLAAQARPLLAAAKDIEAQAKAPEGQLAGPLTIGCYPTLAPKVLPVLLDEFGAAHPFVTLEIREDSQDRLFAQMEAGEVDVVFAYETLVPGKPRRAKLMERPAYVVLSPDHPLAVEDAVRLEQLADWNMILLDSPPSREHTLSLFAERGIEPKVRHRTSSFEVVRTLVARGLGYGILVQRPENSASYEGLPLTTREIEPPVAPVAVEVVWPATHKTSTKVQALVDFAQTRAWNL</sequence>
<dbReference type="InterPro" id="IPR000847">
    <property type="entry name" value="LysR_HTH_N"/>
</dbReference>
<dbReference type="GO" id="GO:0032993">
    <property type="term" value="C:protein-DNA complex"/>
    <property type="evidence" value="ECO:0007669"/>
    <property type="project" value="TreeGrafter"/>
</dbReference>
<dbReference type="PANTHER" id="PTHR30346:SF0">
    <property type="entry name" value="HCA OPERON TRANSCRIPTIONAL ACTIVATOR HCAR"/>
    <property type="match status" value="1"/>
</dbReference>
<evidence type="ECO:0000256" key="4">
    <source>
        <dbReference type="ARBA" id="ARBA00023163"/>
    </source>
</evidence>
<proteinExistence type="inferred from homology"/>
<evidence type="ECO:0000256" key="2">
    <source>
        <dbReference type="ARBA" id="ARBA00023015"/>
    </source>
</evidence>
<dbReference type="InterPro" id="IPR005119">
    <property type="entry name" value="LysR_subst-bd"/>
</dbReference>
<gene>
    <name evidence="6" type="ORF">HMPREF2128_05470</name>
</gene>
<dbReference type="SUPFAM" id="SSF53850">
    <property type="entry name" value="Periplasmic binding protein-like II"/>
    <property type="match status" value="1"/>
</dbReference>
<keyword evidence="2" id="KW-0805">Transcription regulation</keyword>
<evidence type="ECO:0000313" key="7">
    <source>
        <dbReference type="Proteomes" id="UP000053528"/>
    </source>
</evidence>
<feature type="domain" description="HTH lysR-type" evidence="5">
    <location>
        <begin position="9"/>
        <end position="67"/>
    </location>
</feature>
<keyword evidence="3" id="KW-0238">DNA-binding</keyword>
<comment type="similarity">
    <text evidence="1">Belongs to the LysR transcriptional regulatory family.</text>
</comment>
<evidence type="ECO:0000259" key="5">
    <source>
        <dbReference type="PROSITE" id="PS50931"/>
    </source>
</evidence>
<dbReference type="Proteomes" id="UP000053528">
    <property type="component" value="Unassembled WGS sequence"/>
</dbReference>
<protein>
    <submittedName>
        <fullName evidence="6">LysR family transcriptional regulator</fullName>
    </submittedName>
</protein>
<dbReference type="GO" id="GO:0003700">
    <property type="term" value="F:DNA-binding transcription factor activity"/>
    <property type="evidence" value="ECO:0007669"/>
    <property type="project" value="InterPro"/>
</dbReference>
<dbReference type="Gene3D" id="1.10.10.10">
    <property type="entry name" value="Winged helix-like DNA-binding domain superfamily/Winged helix DNA-binding domain"/>
    <property type="match status" value="1"/>
</dbReference>
<evidence type="ECO:0000256" key="1">
    <source>
        <dbReference type="ARBA" id="ARBA00009437"/>
    </source>
</evidence>
<comment type="caution">
    <text evidence="6">The sequence shown here is derived from an EMBL/GenBank/DDBJ whole genome shotgun (WGS) entry which is preliminary data.</text>
</comment>
<dbReference type="SUPFAM" id="SSF46785">
    <property type="entry name" value="Winged helix' DNA-binding domain"/>
    <property type="match status" value="1"/>
</dbReference>